<evidence type="ECO:0000313" key="1">
    <source>
        <dbReference type="EMBL" id="RZT00913.1"/>
    </source>
</evidence>
<dbReference type="EMBL" id="SGXF01000002">
    <property type="protein sequence ID" value="RZT00913.1"/>
    <property type="molecule type" value="Genomic_DNA"/>
</dbReference>
<keyword evidence="2" id="KW-1185">Reference proteome</keyword>
<accession>A0A4Q7PJP6</accession>
<comment type="caution">
    <text evidence="1">The sequence shown here is derived from an EMBL/GenBank/DDBJ whole genome shotgun (WGS) entry which is preliminary data.</text>
</comment>
<organism evidence="1 2">
    <name type="scientific">Cuneatibacter caecimuris</name>
    <dbReference type="NCBI Taxonomy" id="1796618"/>
    <lineage>
        <taxon>Bacteria</taxon>
        <taxon>Bacillati</taxon>
        <taxon>Bacillota</taxon>
        <taxon>Clostridia</taxon>
        <taxon>Lachnospirales</taxon>
        <taxon>Lachnospiraceae</taxon>
        <taxon>Cuneatibacter</taxon>
    </lineage>
</organism>
<gene>
    <name evidence="1" type="ORF">EV209_1349</name>
</gene>
<sequence length="84" mass="9706">MSKIKRFRCTKMCCFEAYDDDGFLIGYRFVDPGSIWREGGHLIEGGPGSVHLDREDGKPNTMEWCEVPKWTLKECFEEIDRAGN</sequence>
<reference evidence="1 2" key="1">
    <citation type="submission" date="2019-02" db="EMBL/GenBank/DDBJ databases">
        <title>Genomic Encyclopedia of Type Strains, Phase IV (KMG-IV): sequencing the most valuable type-strain genomes for metagenomic binning, comparative biology and taxonomic classification.</title>
        <authorList>
            <person name="Goeker M."/>
        </authorList>
    </citation>
    <scope>NUCLEOTIDE SEQUENCE [LARGE SCALE GENOMIC DNA]</scope>
    <source>
        <strain evidence="1 2">DSM 29486</strain>
    </source>
</reference>
<evidence type="ECO:0000313" key="2">
    <source>
        <dbReference type="Proteomes" id="UP000292927"/>
    </source>
</evidence>
<name>A0A4Q7PJP6_9FIRM</name>
<dbReference type="AlphaFoldDB" id="A0A4Q7PJP6"/>
<dbReference type="RefSeq" id="WP_130434366.1">
    <property type="nucleotide sequence ID" value="NZ_SGXF01000002.1"/>
</dbReference>
<dbReference type="Proteomes" id="UP000292927">
    <property type="component" value="Unassembled WGS sequence"/>
</dbReference>
<protein>
    <submittedName>
        <fullName evidence="1">Uncharacterized protein</fullName>
    </submittedName>
</protein>
<proteinExistence type="predicted"/>